<dbReference type="GO" id="GO:0006048">
    <property type="term" value="P:UDP-N-acetylglucosamine biosynthetic process"/>
    <property type="evidence" value="ECO:0007669"/>
    <property type="project" value="TreeGrafter"/>
</dbReference>
<dbReference type="InterPro" id="IPR005843">
    <property type="entry name" value="A-D-PHexomutase_C"/>
</dbReference>
<keyword evidence="4" id="KW-1185">Reference proteome</keyword>
<dbReference type="GO" id="GO:0004610">
    <property type="term" value="F:phosphoacetylglucosamine mutase activity"/>
    <property type="evidence" value="ECO:0007669"/>
    <property type="project" value="TreeGrafter"/>
</dbReference>
<feature type="domain" description="Alpha-D-phosphohexomutase C-terminal" evidence="3">
    <location>
        <begin position="411"/>
        <end position="460"/>
    </location>
</feature>
<protein>
    <submittedName>
        <fullName evidence="5">PGM_PMM_IV domain-containing protein</fullName>
    </submittedName>
</protein>
<accession>A0A1I8FA22</accession>
<dbReference type="AlphaFoldDB" id="A0A1I8FA22"/>
<evidence type="ECO:0000313" key="4">
    <source>
        <dbReference type="Proteomes" id="UP000095280"/>
    </source>
</evidence>
<evidence type="ECO:0000256" key="1">
    <source>
        <dbReference type="SAM" id="MobiDB-lite"/>
    </source>
</evidence>
<keyword evidence="2" id="KW-0472">Membrane</keyword>
<dbReference type="InterPro" id="IPR036900">
    <property type="entry name" value="A-D-PHexomutase_C_sf"/>
</dbReference>
<reference evidence="5" key="1">
    <citation type="submission" date="2016-11" db="UniProtKB">
        <authorList>
            <consortium name="WormBaseParasite"/>
        </authorList>
    </citation>
    <scope>IDENTIFICATION</scope>
</reference>
<evidence type="ECO:0000313" key="5">
    <source>
        <dbReference type="WBParaSite" id="maker-unitig_26504-snap-gene-0.2-mRNA-1"/>
    </source>
</evidence>
<feature type="region of interest" description="Disordered" evidence="1">
    <location>
        <begin position="245"/>
        <end position="271"/>
    </location>
</feature>
<dbReference type="Proteomes" id="UP000095280">
    <property type="component" value="Unplaced"/>
</dbReference>
<keyword evidence="2" id="KW-1133">Transmembrane helix</keyword>
<proteinExistence type="predicted"/>
<evidence type="ECO:0000259" key="3">
    <source>
        <dbReference type="Pfam" id="PF00408"/>
    </source>
</evidence>
<sequence length="541" mass="57366">SITYNSADAAHTSSAVLDALVNSCAKTACLRPYTAPHSMVRGHVRHGAASGCAADERAARSTTSCRDLCTEAVGVMVTLSQPHNPEHDNGVKTGGAQWRHAAGLAEACGRRSSRLQSAPALMKPMTNSWLWLSSWACSQLRRLHYIVRCTNNPAYGRPSLSGYAEKLPALLPTGREKVAKGRRGARSRSRVPRGTFRQSCKSAASGEPGACSSSRGAALGVRFDDDAMLIDNYFYCRLRGQSPNVGRRQAGGPARRLPDRADPSARLNLNTGLCRPPTPTPGVHPLPRRNSWAWRWLACQPAVKHLHKRAKTSTSGVYFECQTVTALCVQRPGSIGYILAAGEKVEAARELRLVMDLINETVGDASLCAAGSGARAGRGGLGRGRVNACYTDLPSRQLKVSVANRVGVTTTDAETALRAAGGTAAAVIDDLVAATQRGRAFVRPSGTEDVVRVYAEGATTGAGGTKLACSGGEQVHRLAAGSVPAAPSIAFHRVINLQLPLLLASLTVLILICLACLSARIFAMVLKLYFALSPNGDEQHF</sequence>
<dbReference type="Pfam" id="PF00408">
    <property type="entry name" value="PGM_PMM_IV"/>
    <property type="match status" value="1"/>
</dbReference>
<dbReference type="WBParaSite" id="maker-unitig_26504-snap-gene-0.2-mRNA-1">
    <property type="protein sequence ID" value="maker-unitig_26504-snap-gene-0.2-mRNA-1"/>
    <property type="gene ID" value="maker-unitig_26504-snap-gene-0.2"/>
</dbReference>
<feature type="compositionally biased region" description="Basic residues" evidence="1">
    <location>
        <begin position="180"/>
        <end position="191"/>
    </location>
</feature>
<feature type="region of interest" description="Disordered" evidence="1">
    <location>
        <begin position="179"/>
        <end position="214"/>
    </location>
</feature>
<keyword evidence="2" id="KW-0812">Transmembrane</keyword>
<dbReference type="PANTHER" id="PTHR45955:SF1">
    <property type="entry name" value="PHOSPHOACETYLGLUCOSAMINE MUTASE"/>
    <property type="match status" value="1"/>
</dbReference>
<dbReference type="SUPFAM" id="SSF55957">
    <property type="entry name" value="Phosphoglucomutase, C-terminal domain"/>
    <property type="match status" value="1"/>
</dbReference>
<name>A0A1I8FA22_9PLAT</name>
<dbReference type="PANTHER" id="PTHR45955">
    <property type="entry name" value="PHOSPHOACETYLGLUCOSAMINE MUTASE"/>
    <property type="match status" value="1"/>
</dbReference>
<dbReference type="Gene3D" id="3.30.310.50">
    <property type="entry name" value="Alpha-D-phosphohexomutase, C-terminal domain"/>
    <property type="match status" value="1"/>
</dbReference>
<feature type="transmembrane region" description="Helical" evidence="2">
    <location>
        <begin position="501"/>
        <end position="523"/>
    </location>
</feature>
<organism evidence="4 5">
    <name type="scientific">Macrostomum lignano</name>
    <dbReference type="NCBI Taxonomy" id="282301"/>
    <lineage>
        <taxon>Eukaryota</taxon>
        <taxon>Metazoa</taxon>
        <taxon>Spiralia</taxon>
        <taxon>Lophotrochozoa</taxon>
        <taxon>Platyhelminthes</taxon>
        <taxon>Rhabditophora</taxon>
        <taxon>Macrostomorpha</taxon>
        <taxon>Macrostomida</taxon>
        <taxon>Macrostomidae</taxon>
        <taxon>Macrostomum</taxon>
    </lineage>
</organism>
<evidence type="ECO:0000256" key="2">
    <source>
        <dbReference type="SAM" id="Phobius"/>
    </source>
</evidence>